<dbReference type="Proteomes" id="UP000054630">
    <property type="component" value="Unassembled WGS sequence"/>
</dbReference>
<organism evidence="2 3">
    <name type="scientific">Trichinella nelsoni</name>
    <dbReference type="NCBI Taxonomy" id="6336"/>
    <lineage>
        <taxon>Eukaryota</taxon>
        <taxon>Metazoa</taxon>
        <taxon>Ecdysozoa</taxon>
        <taxon>Nematoda</taxon>
        <taxon>Enoplea</taxon>
        <taxon>Dorylaimia</taxon>
        <taxon>Trichinellida</taxon>
        <taxon>Trichinellidae</taxon>
        <taxon>Trichinella</taxon>
    </lineage>
</organism>
<comment type="caution">
    <text evidence="2">The sequence shown here is derived from an EMBL/GenBank/DDBJ whole genome shotgun (WGS) entry which is preliminary data.</text>
</comment>
<feature type="region of interest" description="Disordered" evidence="1">
    <location>
        <begin position="1"/>
        <end position="24"/>
    </location>
</feature>
<accession>A0A0V0RWB7</accession>
<dbReference type="OrthoDB" id="6286094at2759"/>
<feature type="region of interest" description="Disordered" evidence="1">
    <location>
        <begin position="141"/>
        <end position="163"/>
    </location>
</feature>
<reference evidence="2 3" key="1">
    <citation type="submission" date="2015-01" db="EMBL/GenBank/DDBJ databases">
        <title>Evolution of Trichinella species and genotypes.</title>
        <authorList>
            <person name="Korhonen P.K."/>
            <person name="Edoardo P."/>
            <person name="Giuseppe L.R."/>
            <person name="Gasser R.B."/>
        </authorList>
    </citation>
    <scope>NUCLEOTIDE SEQUENCE [LARGE SCALE GENOMIC DNA]</scope>
    <source>
        <strain evidence="2">ISS37</strain>
    </source>
</reference>
<feature type="compositionally biased region" description="Basic and acidic residues" evidence="1">
    <location>
        <begin position="48"/>
        <end position="61"/>
    </location>
</feature>
<protein>
    <submittedName>
        <fullName evidence="2">Uncharacterized protein</fullName>
    </submittedName>
</protein>
<sequence length="191" mass="21674">MRLRSVRQGHSGKMPPKRIGHRSEKELYGGRGAVPIQRNAARQPQRVHSPDEHYTHLHNQDAGRGSNGDSVWVRLPGARYEIRHHKVTVIGVVSEQAVEVDWMPRHVKDLRHRTSFRCAASDVSEYTAVEEEEMIIHLRPHDAADGGQSPGPAPEPTSVRPRRSTRFFRGVCPEGAANIRPYVKKDYRMLL</sequence>
<keyword evidence="3" id="KW-1185">Reference proteome</keyword>
<proteinExistence type="predicted"/>
<dbReference type="EMBL" id="JYDL01000068">
    <property type="protein sequence ID" value="KRX18769.1"/>
    <property type="molecule type" value="Genomic_DNA"/>
</dbReference>
<evidence type="ECO:0000256" key="1">
    <source>
        <dbReference type="SAM" id="MobiDB-lite"/>
    </source>
</evidence>
<dbReference type="AlphaFoldDB" id="A0A0V0RWB7"/>
<feature type="region of interest" description="Disordered" evidence="1">
    <location>
        <begin position="36"/>
        <end position="68"/>
    </location>
</feature>
<evidence type="ECO:0000313" key="3">
    <source>
        <dbReference type="Proteomes" id="UP000054630"/>
    </source>
</evidence>
<evidence type="ECO:0000313" key="2">
    <source>
        <dbReference type="EMBL" id="KRX18769.1"/>
    </source>
</evidence>
<gene>
    <name evidence="2" type="ORF">T07_6915</name>
</gene>
<name>A0A0V0RWB7_9BILA</name>